<proteinExistence type="predicted"/>
<protein>
    <submittedName>
        <fullName evidence="1">Uncharacterized protein</fullName>
    </submittedName>
</protein>
<dbReference type="EMBL" id="LAZR01002705">
    <property type="protein sequence ID" value="KKN26626.1"/>
    <property type="molecule type" value="Genomic_DNA"/>
</dbReference>
<organism evidence="1">
    <name type="scientific">marine sediment metagenome</name>
    <dbReference type="NCBI Taxonomy" id="412755"/>
    <lineage>
        <taxon>unclassified sequences</taxon>
        <taxon>metagenomes</taxon>
        <taxon>ecological metagenomes</taxon>
    </lineage>
</organism>
<accession>A0A0F9RNT9</accession>
<name>A0A0F9RNT9_9ZZZZ</name>
<dbReference type="AlphaFoldDB" id="A0A0F9RNT9"/>
<comment type="caution">
    <text evidence="1">The sequence shown here is derived from an EMBL/GenBank/DDBJ whole genome shotgun (WGS) entry which is preliminary data.</text>
</comment>
<gene>
    <name evidence="1" type="ORF">LCGC14_0872900</name>
</gene>
<reference evidence="1" key="1">
    <citation type="journal article" date="2015" name="Nature">
        <title>Complex archaea that bridge the gap between prokaryotes and eukaryotes.</title>
        <authorList>
            <person name="Spang A."/>
            <person name="Saw J.H."/>
            <person name="Jorgensen S.L."/>
            <person name="Zaremba-Niedzwiedzka K."/>
            <person name="Martijn J."/>
            <person name="Lind A.E."/>
            <person name="van Eijk R."/>
            <person name="Schleper C."/>
            <person name="Guy L."/>
            <person name="Ettema T.J."/>
        </authorList>
    </citation>
    <scope>NUCLEOTIDE SEQUENCE</scope>
</reference>
<evidence type="ECO:0000313" key="1">
    <source>
        <dbReference type="EMBL" id="KKN26626.1"/>
    </source>
</evidence>
<sequence>MDNPYCHNSPTKRHHWLLEGTNNDVTAAICKYCLKTRTFGKPYKPIKGRPIPARRLL</sequence>